<dbReference type="InterPro" id="IPR023753">
    <property type="entry name" value="FAD/NAD-binding_dom"/>
</dbReference>
<name>A0A9X3YQ06_9GAMM</name>
<dbReference type="Gene3D" id="3.50.50.60">
    <property type="entry name" value="FAD/NAD(P)-binding domain"/>
    <property type="match status" value="2"/>
</dbReference>
<comment type="catalytic activity">
    <reaction evidence="4">
        <text>5,6-dihydrothymine + NAD(+) = thymine + NADH + H(+)</text>
        <dbReference type="Rhea" id="RHEA:28791"/>
        <dbReference type="ChEBI" id="CHEBI:15378"/>
        <dbReference type="ChEBI" id="CHEBI:17821"/>
        <dbReference type="ChEBI" id="CHEBI:27468"/>
        <dbReference type="ChEBI" id="CHEBI:57540"/>
        <dbReference type="ChEBI" id="CHEBI:57945"/>
        <dbReference type="EC" id="1.3.1.1"/>
    </reaction>
</comment>
<comment type="subunit">
    <text evidence="7">Heterotetramer of 2 PreA and 2 PreT subunits.</text>
</comment>
<protein>
    <recommendedName>
        <fullName evidence="8">dihydrouracil dehydrogenase (NAD(+))</fullName>
        <ecNumber evidence="8">1.3.1.1</ecNumber>
    </recommendedName>
    <alternativeName>
        <fullName evidence="3">Dihydrothymine dehydrogenase</fullName>
    </alternativeName>
    <alternativeName>
        <fullName evidence="2">Dihydrouracil dehydrogenase</fullName>
    </alternativeName>
</protein>
<dbReference type="PRINTS" id="PR00419">
    <property type="entry name" value="ADXRDTASE"/>
</dbReference>
<evidence type="ECO:0000256" key="5">
    <source>
        <dbReference type="ARBA" id="ARBA00048792"/>
    </source>
</evidence>
<dbReference type="SUPFAM" id="SSF46548">
    <property type="entry name" value="alpha-helical ferredoxin"/>
    <property type="match status" value="1"/>
</dbReference>
<evidence type="ECO:0000256" key="4">
    <source>
        <dbReference type="ARBA" id="ARBA00047685"/>
    </source>
</evidence>
<evidence type="ECO:0000256" key="7">
    <source>
        <dbReference type="ARBA" id="ARBA00049714"/>
    </source>
</evidence>
<feature type="domain" description="FAD/NAD(P)-binding" evidence="9">
    <location>
        <begin position="143"/>
        <end position="436"/>
    </location>
</feature>
<comment type="function">
    <text evidence="6">Involved in pyrimidine base degradation. Catalyzes physiologically the reduction of uracil to 5,6-dihydrouracil (DHU) by using NADH as a specific cosubstrate. It also catalyzes the reverse reaction and the reduction of thymine to 5,6-dihydrothymine (DHT).</text>
</comment>
<dbReference type="PANTHER" id="PTHR43073:SF2">
    <property type="entry name" value="DIHYDROPYRIMIDINE DEHYDROGENASE [NADP(+)]"/>
    <property type="match status" value="1"/>
</dbReference>
<dbReference type="Proteomes" id="UP001139971">
    <property type="component" value="Unassembled WGS sequence"/>
</dbReference>
<dbReference type="InterPro" id="IPR036188">
    <property type="entry name" value="FAD/NAD-bd_sf"/>
</dbReference>
<evidence type="ECO:0000313" key="12">
    <source>
        <dbReference type="Proteomes" id="UP001139971"/>
    </source>
</evidence>
<gene>
    <name evidence="11" type="ORF">OD750_027390</name>
</gene>
<keyword evidence="1" id="KW-0560">Oxidoreductase</keyword>
<evidence type="ECO:0000313" key="11">
    <source>
        <dbReference type="EMBL" id="MDC8016269.1"/>
    </source>
</evidence>
<dbReference type="AlphaFoldDB" id="A0A9X3YQ06"/>
<dbReference type="Pfam" id="PF14691">
    <property type="entry name" value="Fer4_20"/>
    <property type="match status" value="1"/>
</dbReference>
<keyword evidence="12" id="KW-1185">Reference proteome</keyword>
<dbReference type="EMBL" id="JAOVZO020000023">
    <property type="protein sequence ID" value="MDC8016269.1"/>
    <property type="molecule type" value="Genomic_DNA"/>
</dbReference>
<comment type="caution">
    <text evidence="11">The sequence shown here is derived from an EMBL/GenBank/DDBJ whole genome shotgun (WGS) entry which is preliminary data.</text>
</comment>
<proteinExistence type="predicted"/>
<dbReference type="InterPro" id="IPR009051">
    <property type="entry name" value="Helical_ferredxn"/>
</dbReference>
<evidence type="ECO:0000256" key="1">
    <source>
        <dbReference type="ARBA" id="ARBA00023002"/>
    </source>
</evidence>
<evidence type="ECO:0000256" key="6">
    <source>
        <dbReference type="ARBA" id="ARBA00049578"/>
    </source>
</evidence>
<dbReference type="PANTHER" id="PTHR43073">
    <property type="entry name" value="DIHYDROPYRIMIDINE DEHYDROGENASE [NADP(+)]"/>
    <property type="match status" value="1"/>
</dbReference>
<dbReference type="InterPro" id="IPR028261">
    <property type="entry name" value="DPD_II"/>
</dbReference>
<evidence type="ECO:0000256" key="2">
    <source>
        <dbReference type="ARBA" id="ARBA00030119"/>
    </source>
</evidence>
<comment type="catalytic activity">
    <reaction evidence="5">
        <text>5,6-dihydrouracil + NAD(+) = uracil + NADH + H(+)</text>
        <dbReference type="Rhea" id="RHEA:20189"/>
        <dbReference type="ChEBI" id="CHEBI:15378"/>
        <dbReference type="ChEBI" id="CHEBI:15901"/>
        <dbReference type="ChEBI" id="CHEBI:17568"/>
        <dbReference type="ChEBI" id="CHEBI:57540"/>
        <dbReference type="ChEBI" id="CHEBI:57945"/>
        <dbReference type="EC" id="1.3.1.1"/>
    </reaction>
</comment>
<dbReference type="GO" id="GO:0051536">
    <property type="term" value="F:iron-sulfur cluster binding"/>
    <property type="evidence" value="ECO:0007669"/>
    <property type="project" value="InterPro"/>
</dbReference>
<accession>A0A9X3YQ06</accession>
<evidence type="ECO:0000256" key="3">
    <source>
        <dbReference type="ARBA" id="ARBA00032722"/>
    </source>
</evidence>
<dbReference type="Pfam" id="PF07992">
    <property type="entry name" value="Pyr_redox_2"/>
    <property type="match status" value="1"/>
</dbReference>
<dbReference type="Gene3D" id="1.10.1060.10">
    <property type="entry name" value="Alpha-helical ferredoxin"/>
    <property type="match status" value="1"/>
</dbReference>
<evidence type="ECO:0000256" key="8">
    <source>
        <dbReference type="ARBA" id="ARBA00049728"/>
    </source>
</evidence>
<dbReference type="SUPFAM" id="SSF51971">
    <property type="entry name" value="Nucleotide-binding domain"/>
    <property type="match status" value="1"/>
</dbReference>
<dbReference type="RefSeq" id="WP_263542452.1">
    <property type="nucleotide sequence ID" value="NZ_JAOVZO020000023.1"/>
</dbReference>
<evidence type="ECO:0000259" key="10">
    <source>
        <dbReference type="Pfam" id="PF14691"/>
    </source>
</evidence>
<dbReference type="GO" id="GO:0004159">
    <property type="term" value="F:dihydropyrimidine dehydrogenase (NAD+) activity"/>
    <property type="evidence" value="ECO:0007669"/>
    <property type="project" value="UniProtKB-EC"/>
</dbReference>
<organism evidence="11 12">
    <name type="scientific">Tahibacter soli</name>
    <dbReference type="NCBI Taxonomy" id="2983605"/>
    <lineage>
        <taxon>Bacteria</taxon>
        <taxon>Pseudomonadati</taxon>
        <taxon>Pseudomonadota</taxon>
        <taxon>Gammaproteobacteria</taxon>
        <taxon>Lysobacterales</taxon>
        <taxon>Rhodanobacteraceae</taxon>
        <taxon>Tahibacter</taxon>
    </lineage>
</organism>
<feature type="domain" description="Dihydroprymidine dehydrogenase" evidence="10">
    <location>
        <begin position="21"/>
        <end position="128"/>
    </location>
</feature>
<evidence type="ECO:0000259" key="9">
    <source>
        <dbReference type="Pfam" id="PF07992"/>
    </source>
</evidence>
<reference evidence="11" key="1">
    <citation type="submission" date="2023-02" db="EMBL/GenBank/DDBJ databases">
        <title>Tahibacter soli sp. nov. isolated from soil.</title>
        <authorList>
            <person name="Baek J.H."/>
            <person name="Lee J.K."/>
            <person name="Choi D.G."/>
            <person name="Jeon C.O."/>
        </authorList>
    </citation>
    <scope>NUCLEOTIDE SEQUENCE</scope>
    <source>
        <strain evidence="11">BL</strain>
    </source>
</reference>
<dbReference type="EC" id="1.3.1.1" evidence="8"/>
<sequence length="461" mass="48268">MPRKDTGDIASGRLSAEALTHNFDDIAPPLDRRRALIAAQRCYYCYDAPCIQACPTGIDIPSFIKRITTDNLRGAAQDILGANILGGMCARVCPTEILCEGSCVRNTGESEPVAIGALQRYATDWVYDDNATLFQRAPDTGRRIAVVGAGPAGLSCAHALARAGHRVSIYDALPKAGGLNEYGIAAYKVPGFAQREIDWLLSIGGIEMKLGRRLGDDLALTDLRRDYDAVFLGLGLTGVNALGIDDEAVAGVRNAVDFIAQLRQTADLAQMPVGRRVVVIGGGNTAIDAAVQSKKLGAEVVTLVYRRGTESMSATPVEQAFAQSEGVAFIKWAQPKRIVAVDGTATGVEFEYTQLDAAGRLMGSGDRFVVAADLVLKAVGQALVPLAAGAGGELLAVDKGRIVVNADYETSLPGVYAGGDCVGGKVDLTVQSVEDGKRAAQAIHRVVSANATKAVAAAVPA</sequence>